<dbReference type="GO" id="GO:0003676">
    <property type="term" value="F:nucleic acid binding"/>
    <property type="evidence" value="ECO:0007669"/>
    <property type="project" value="InterPro"/>
</dbReference>
<comment type="similarity">
    <text evidence="1">Belongs to the beta type-B retroviral polymerase family. HERV class-II K(HML-2) pol subfamily.</text>
</comment>
<evidence type="ECO:0000313" key="5">
    <source>
        <dbReference type="Proteomes" id="UP000515129"/>
    </source>
</evidence>
<dbReference type="InterPro" id="IPR036397">
    <property type="entry name" value="RNaseH_sf"/>
</dbReference>
<dbReference type="InterPro" id="IPR043128">
    <property type="entry name" value="Rev_trsase/Diguanyl_cyclase"/>
</dbReference>
<dbReference type="InterPro" id="IPR040676">
    <property type="entry name" value="DUF5641"/>
</dbReference>
<feature type="region of interest" description="Disordered" evidence="3">
    <location>
        <begin position="1"/>
        <end position="21"/>
    </location>
</feature>
<organism evidence="5 6">
    <name type="scientific">Carassius auratus</name>
    <name type="common">Goldfish</name>
    <dbReference type="NCBI Taxonomy" id="7957"/>
    <lineage>
        <taxon>Eukaryota</taxon>
        <taxon>Metazoa</taxon>
        <taxon>Chordata</taxon>
        <taxon>Craniata</taxon>
        <taxon>Vertebrata</taxon>
        <taxon>Euteleostomi</taxon>
        <taxon>Actinopterygii</taxon>
        <taxon>Neopterygii</taxon>
        <taxon>Teleostei</taxon>
        <taxon>Ostariophysi</taxon>
        <taxon>Cypriniformes</taxon>
        <taxon>Cyprinidae</taxon>
        <taxon>Cyprininae</taxon>
        <taxon>Carassius</taxon>
    </lineage>
</organism>
<feature type="compositionally biased region" description="Low complexity" evidence="3">
    <location>
        <begin position="232"/>
        <end position="253"/>
    </location>
</feature>
<dbReference type="CDD" id="cd01644">
    <property type="entry name" value="RT_pepA17"/>
    <property type="match status" value="1"/>
</dbReference>
<evidence type="ECO:0000256" key="1">
    <source>
        <dbReference type="ARBA" id="ARBA00010879"/>
    </source>
</evidence>
<evidence type="ECO:0000256" key="2">
    <source>
        <dbReference type="ARBA" id="ARBA00012180"/>
    </source>
</evidence>
<dbReference type="PANTHER" id="PTHR47331">
    <property type="entry name" value="PHD-TYPE DOMAIN-CONTAINING PROTEIN"/>
    <property type="match status" value="1"/>
</dbReference>
<dbReference type="Pfam" id="PF05380">
    <property type="entry name" value="Peptidase_A17"/>
    <property type="match status" value="1"/>
</dbReference>
<dbReference type="Pfam" id="PF17921">
    <property type="entry name" value="Integrase_H2C2"/>
    <property type="match status" value="1"/>
</dbReference>
<dbReference type="GO" id="GO:0004523">
    <property type="term" value="F:RNA-DNA hybrid ribonuclease activity"/>
    <property type="evidence" value="ECO:0007669"/>
    <property type="project" value="UniProtKB-EC"/>
</dbReference>
<dbReference type="InterPro" id="IPR008042">
    <property type="entry name" value="Retrotrans_Pao"/>
</dbReference>
<dbReference type="Pfam" id="PF18701">
    <property type="entry name" value="DUF5641"/>
    <property type="match status" value="1"/>
</dbReference>
<dbReference type="OrthoDB" id="10056126at2759"/>
<reference evidence="6" key="1">
    <citation type="submission" date="2025-08" db="UniProtKB">
        <authorList>
            <consortium name="RefSeq"/>
        </authorList>
    </citation>
    <scope>IDENTIFICATION</scope>
    <source>
        <strain evidence="6">Wakin</strain>
        <tissue evidence="6">Muscle</tissue>
    </source>
</reference>
<sequence length="1965" mass="222839">MESDEEIVGTSRSKRQTRPPVRLHDFEVQYVGGRAVTEPAISPHWEVPAPLTPLQSSWHNPNYLCDDAALPTGPRLRSPSFSSAEHSENLPQSFMSAQQPRYPMPEYYNELQAIRRENAQLLQTHQAFRDDMMELKAVSTEFKELVKVAQALRAELSPSKSHDSPPVRSDPKLPSRPSCHVDQTEQATPAEDKEWPELPPWPEPELELRRGMETLKLSKPSTATYQREVPRYSKASKSQSSQSYLPSQYYSQSTDVLPPPPTPEDLRELLSSTAQSLYRKPSQVQIPVSSPRYGAMPAQPSHPTPAVKVESNIPHFSHTSGSEYVYRGPTPTIPKFSRPDPSEFARLRIALENLLPPDGTELFKYQILVDHLKLDEAKLIADAFLNSPTPFTDTMVALHEKFGQPHQLALRKIASVLEAPDVRRGDTVAFQKFALQVQSLVGLLKTLGPEGDIELNCGSHVARLVSKLPTEQRAEFRRHMFRQPGTVPTLHDLSNWLRYEAWCHDFDVEIVSRGVQDRQTFRPVQSKRTVAVLHGVGEAHNLTSLSPQKGTTQRTKSSEMKRFCPFCDSTEHYLSQCKAFAKLTTDQAKDWIRENNRCWRCARTHHAAQCDLKKPCNLCQGKHLRPLHNVNVRSSKEDTVSSEKTCLTNSSPDRFYLDKPVVGNRVMLKVVPIHVHYEDRTLDTFALLDDGSERTILLLTAAKALGIQGTPEDLSLHTVRQDIEVLCGSSISFQVSSTHKPQILYKIEHAFTADRLNLSRQSYPVDQLQKKYHHLHGLPILQIKDVQPLLLIGSDQPHLITPIEPVRLGSPGGPAAVLTLLGWTLQGPASFMGRPASSQQCLLTSVLPPQDELFKNVQRLWQMETVPHRDEKEVTRSKQDQEALKLLETKTIRTEVNGILRLATPLLRQKDMPMLHAPKESVMPNLRSIEKRLLKDTVKAEIYRAEMEKLKQTGAVQEVNKETTDSEECWYIPHHIVSHNGKSRVVFNCSHQYHGQSLNQYLLPGPTLGASLLGVLIRFREHSVAVSGDIKAMFHQVRLLPEDRPLLRFLWRDLKVGEPPKVFEWQVLPFGTACSPCCATYALQRHVTEHSVADESIRFSVEKCFYVDNCLQSLSTPEAARCLVDGLREMLSTAGFEIRQWASNVPGVLSHLPTEAQAESLELWLAQDKTDISESTLGLHWNWQTDKLSFKSRPVVYKTPTLRNIYKVLATQYDPLGLLLPYTTRAKVIIRQLWNKQRGWDDPNLPPELLQSWHVWENELQYLPNITLPRTYVPLEVEKDGAIHEVHIFSDASEQAYGAVAYMRTTDKRGQVYLSFMVARSRVAPKRSHSIPRLELCGALVAAQLARLLQRELTLQIETTVLWTDSSTVLTWLNSESCHYKVFVGNRVAEIQELTGNCSWRYVDSASNPADDLTRGRPLNVLSGINRWSQGPPFLLQDPATWPVMPGTDLTDDPTELRKSAFCGTAAVPPRSSVPDAWNYHTWQELLDATAKEIQVNSTSDSFPDANDYNQAEILILKRVQQESFPNDYQHLEKGKPVSADSNLLTLAPELDRFSGLIRVGGRLRRAESIEKCTLHPIVLDAHYPVTRLLIKHYDCKLHHPGAERVFAEIRRHYWILRGREAIRRHQHGCPECQRWRAQPTISKMADLPSARLRLHKPAFYSCGVDCFGPMLIKIGRRTEKRWGIIFKCLTTRAVHLDLLSTMNTDSFLMAFRRFVARRGTPMELWSDRGTNFKGGERELREAFAEMAPDLQKQLARQRIQFHFNPPAAPHFGGVWEREVRSVKSALYTTVGAQSVPEEVLLTVLLEVESILNSKPLGYVSSDVADIDPVTPNSLLMGRPDGSLPQVIYPESELLSRRRWRHSQVLADNFWSRFIRNYLPGLQTRQKWQSSPPDLTEKTVVMIVDPQMPRALWPVGHVIRTHRSSDGHVRSADVDIKGQVYTRPVARLVIHPALPDNETHPTNSS</sequence>
<dbReference type="EC" id="3.1.26.4" evidence="2"/>
<dbReference type="Proteomes" id="UP000515129">
    <property type="component" value="Unplaced"/>
</dbReference>
<dbReference type="InterPro" id="IPR041588">
    <property type="entry name" value="Integrase_H2C2"/>
</dbReference>
<feature type="region of interest" description="Disordered" evidence="3">
    <location>
        <begin position="156"/>
        <end position="265"/>
    </location>
</feature>
<gene>
    <name evidence="6" type="primary">LOC113083116</name>
</gene>
<dbReference type="PANTHER" id="PTHR47331:SF5">
    <property type="entry name" value="RIBONUCLEASE H"/>
    <property type="match status" value="1"/>
</dbReference>
<accession>A0A6P6NNH6</accession>
<dbReference type="InterPro" id="IPR001584">
    <property type="entry name" value="Integrase_cat-core"/>
</dbReference>
<evidence type="ECO:0000256" key="3">
    <source>
        <dbReference type="SAM" id="MobiDB-lite"/>
    </source>
</evidence>
<dbReference type="PROSITE" id="PS50994">
    <property type="entry name" value="INTEGRASE"/>
    <property type="match status" value="1"/>
</dbReference>
<proteinExistence type="inferred from homology"/>
<dbReference type="KEGG" id="caua:113083116"/>
<dbReference type="InterPro" id="IPR000477">
    <property type="entry name" value="RT_dom"/>
</dbReference>
<evidence type="ECO:0000259" key="4">
    <source>
        <dbReference type="PROSITE" id="PS50994"/>
    </source>
</evidence>
<evidence type="ECO:0000313" key="6">
    <source>
        <dbReference type="RefSeq" id="XP_026110163.1"/>
    </source>
</evidence>
<dbReference type="RefSeq" id="XP_026110163.1">
    <property type="nucleotide sequence ID" value="XM_026254378.1"/>
</dbReference>
<dbReference type="InterPro" id="IPR043502">
    <property type="entry name" value="DNA/RNA_pol_sf"/>
</dbReference>
<dbReference type="SUPFAM" id="SSF56672">
    <property type="entry name" value="DNA/RNA polymerases"/>
    <property type="match status" value="1"/>
</dbReference>
<feature type="domain" description="Integrase catalytic" evidence="4">
    <location>
        <begin position="1654"/>
        <end position="1840"/>
    </location>
</feature>
<dbReference type="Gene3D" id="3.30.70.270">
    <property type="match status" value="1"/>
</dbReference>
<dbReference type="GeneID" id="113083116"/>
<feature type="compositionally biased region" description="Basic and acidic residues" evidence="3">
    <location>
        <begin position="160"/>
        <end position="173"/>
    </location>
</feature>
<dbReference type="Pfam" id="PF00078">
    <property type="entry name" value="RVT_1"/>
    <property type="match status" value="1"/>
</dbReference>
<dbReference type="Gene3D" id="3.10.10.10">
    <property type="entry name" value="HIV Type 1 Reverse Transcriptase, subunit A, domain 1"/>
    <property type="match status" value="1"/>
</dbReference>
<dbReference type="GO" id="GO:0015074">
    <property type="term" value="P:DNA integration"/>
    <property type="evidence" value="ECO:0007669"/>
    <property type="project" value="InterPro"/>
</dbReference>
<dbReference type="Gene3D" id="3.30.420.10">
    <property type="entry name" value="Ribonuclease H-like superfamily/Ribonuclease H"/>
    <property type="match status" value="1"/>
</dbReference>
<protein>
    <recommendedName>
        <fullName evidence="2">ribonuclease H</fullName>
        <ecNumber evidence="2">3.1.26.4</ecNumber>
    </recommendedName>
</protein>
<name>A0A6P6NNH6_CARAU</name>
<keyword evidence="5" id="KW-1185">Reference proteome</keyword>
<dbReference type="InterPro" id="IPR012337">
    <property type="entry name" value="RNaseH-like_sf"/>
</dbReference>
<dbReference type="SUPFAM" id="SSF53098">
    <property type="entry name" value="Ribonuclease H-like"/>
    <property type="match status" value="1"/>
</dbReference>